<dbReference type="PANTHER" id="PTHR34580:SF3">
    <property type="entry name" value="PROTEIN PAFB"/>
    <property type="match status" value="1"/>
</dbReference>
<dbReference type="InterPro" id="IPR026881">
    <property type="entry name" value="WYL_dom"/>
</dbReference>
<dbReference type="AlphaFoldDB" id="A0A7Y8C4P4"/>
<evidence type="ECO:0000313" key="3">
    <source>
        <dbReference type="EMBL" id="NWB98974.1"/>
    </source>
</evidence>
<dbReference type="Gene3D" id="1.10.10.10">
    <property type="entry name" value="Winged helix-like DNA-binding domain superfamily/Winged helix DNA-binding domain"/>
    <property type="match status" value="1"/>
</dbReference>
<dbReference type="Proteomes" id="UP000539985">
    <property type="component" value="Unassembled WGS sequence"/>
</dbReference>
<dbReference type="InterPro" id="IPR013196">
    <property type="entry name" value="HTH_11"/>
</dbReference>
<sequence>MSRSQRLLTLIQILRRHRFPVAGAMLAQELGITLRSLYRDIGTLKEQGANIEGAAGLGFVLRPGFMLPPLMFSEDEIEALVLGSRWVAERADERLGQAARNALDKISAVLPLGLRDELDASALLIGPSASPLPVDVVQPLIRQAIRAELKVDIVYLDLKGEQSCRTIWPFALGYFDDARVLVAWCELRDGFRHFRSERITDFKMAQERYPRRRQALLKAWRLQEGISPQ</sequence>
<feature type="domain" description="Helix-turn-helix type 11" evidence="1">
    <location>
        <begin position="6"/>
        <end position="59"/>
    </location>
</feature>
<reference evidence="3 4" key="1">
    <citation type="submission" date="2020-04" db="EMBL/GenBank/DDBJ databases">
        <title>Molecular characterization of pseudomonads from Agaricus bisporus reveal novel blotch 2 pathogens in Western Europe.</title>
        <authorList>
            <person name="Taparia T."/>
            <person name="Krijger M."/>
            <person name="Haynes E."/>
            <person name="Elpinstone J.G."/>
            <person name="Noble R."/>
            <person name="Van Der Wolf J."/>
        </authorList>
    </citation>
    <scope>NUCLEOTIDE SEQUENCE [LARGE SCALE GENOMIC DNA]</scope>
    <source>
        <strain evidence="3 4">H7001</strain>
    </source>
</reference>
<gene>
    <name evidence="3" type="ORF">HX882_24070</name>
</gene>
<name>A0A7Y8C4P4_9PSED</name>
<dbReference type="InterPro" id="IPR051534">
    <property type="entry name" value="CBASS_pafABC_assoc_protein"/>
</dbReference>
<feature type="domain" description="WYL" evidence="2">
    <location>
        <begin position="140"/>
        <end position="204"/>
    </location>
</feature>
<dbReference type="SUPFAM" id="SSF46785">
    <property type="entry name" value="Winged helix' DNA-binding domain"/>
    <property type="match status" value="1"/>
</dbReference>
<dbReference type="InterPro" id="IPR036390">
    <property type="entry name" value="WH_DNA-bd_sf"/>
</dbReference>
<dbReference type="PROSITE" id="PS52050">
    <property type="entry name" value="WYL"/>
    <property type="match status" value="1"/>
</dbReference>
<dbReference type="Pfam" id="PF08279">
    <property type="entry name" value="HTH_11"/>
    <property type="match status" value="1"/>
</dbReference>
<proteinExistence type="predicted"/>
<accession>A0A7Y8C4P4</accession>
<protein>
    <submittedName>
        <fullName evidence="3">YafY family transcriptional regulator</fullName>
    </submittedName>
</protein>
<evidence type="ECO:0000313" key="4">
    <source>
        <dbReference type="Proteomes" id="UP000539985"/>
    </source>
</evidence>
<dbReference type="PANTHER" id="PTHR34580">
    <property type="match status" value="1"/>
</dbReference>
<evidence type="ECO:0000259" key="1">
    <source>
        <dbReference type="Pfam" id="PF08279"/>
    </source>
</evidence>
<dbReference type="Pfam" id="PF13280">
    <property type="entry name" value="WYL"/>
    <property type="match status" value="1"/>
</dbReference>
<dbReference type="RefSeq" id="WP_177093277.1">
    <property type="nucleotide sequence ID" value="NZ_JACAQB010000018.1"/>
</dbReference>
<organism evidence="3 4">
    <name type="scientific">Pseudomonas gingeri</name>
    <dbReference type="NCBI Taxonomy" id="117681"/>
    <lineage>
        <taxon>Bacteria</taxon>
        <taxon>Pseudomonadati</taxon>
        <taxon>Pseudomonadota</taxon>
        <taxon>Gammaproteobacteria</taxon>
        <taxon>Pseudomonadales</taxon>
        <taxon>Pseudomonadaceae</taxon>
        <taxon>Pseudomonas</taxon>
    </lineage>
</organism>
<dbReference type="EMBL" id="JACAQB010000018">
    <property type="protein sequence ID" value="NWB98974.1"/>
    <property type="molecule type" value="Genomic_DNA"/>
</dbReference>
<dbReference type="InterPro" id="IPR036388">
    <property type="entry name" value="WH-like_DNA-bd_sf"/>
</dbReference>
<evidence type="ECO:0000259" key="2">
    <source>
        <dbReference type="Pfam" id="PF13280"/>
    </source>
</evidence>
<comment type="caution">
    <text evidence="3">The sequence shown here is derived from an EMBL/GenBank/DDBJ whole genome shotgun (WGS) entry which is preliminary data.</text>
</comment>